<dbReference type="GO" id="GO:0030246">
    <property type="term" value="F:carbohydrate binding"/>
    <property type="evidence" value="ECO:0007669"/>
    <property type="project" value="InterPro"/>
</dbReference>
<sequence>MSENKDLYILGQSQEGSIIDIGQEIRIDLKLEDNIIGDSGTVFGKVLDIDGDGIPGVTIKLTDGDLNPEYHVVTDFAGQYTIDDVEANKQYLILAVKNGFDLKQGTPFIMQPQQQIERDFVLTSSPEEDNSLVAGDIINADGEKLQGVTVRLYDNIGAEPVLLKTTHTNEFGQYAFFDIQQGNYLITSSLLGYYTTEVSFIIEQQDKVRNINLTMLVDPETRKGTINGIINDSEGLPIAEAFVILFQIYEDSEEREYLVPIRKTLTNNDGLYLFEQVPEGHYKVKANKLKTDV</sequence>
<keyword evidence="3" id="KW-1185">Reference proteome</keyword>
<gene>
    <name evidence="2" type="ORF">SH1V18_21250</name>
</gene>
<dbReference type="PANTHER" id="PTHR23303:SF14">
    <property type="entry name" value="BOS COMPLEX SUBUNIT NOMO1-RELATED"/>
    <property type="match status" value="1"/>
</dbReference>
<evidence type="ECO:0000313" key="3">
    <source>
        <dbReference type="Proteomes" id="UP001144256"/>
    </source>
</evidence>
<dbReference type="Pfam" id="PF13620">
    <property type="entry name" value="CarboxypepD_reg"/>
    <property type="match status" value="2"/>
</dbReference>
<dbReference type="InterPro" id="IPR013784">
    <property type="entry name" value="Carb-bd-like_fold"/>
</dbReference>
<dbReference type="Gene3D" id="2.60.40.10">
    <property type="entry name" value="Immunoglobulins"/>
    <property type="match status" value="1"/>
</dbReference>
<dbReference type="SUPFAM" id="SSF49464">
    <property type="entry name" value="Carboxypeptidase regulatory domain-like"/>
    <property type="match status" value="2"/>
</dbReference>
<name>A0A9W5YBP0_9FIRM</name>
<dbReference type="RefSeq" id="WP_281815222.1">
    <property type="nucleotide sequence ID" value="NZ_BRLB01000005.1"/>
</dbReference>
<dbReference type="EMBL" id="BRLB01000005">
    <property type="protein sequence ID" value="GKX29645.1"/>
    <property type="molecule type" value="Genomic_DNA"/>
</dbReference>
<organism evidence="2 3">
    <name type="scientific">Vallitalea longa</name>
    <dbReference type="NCBI Taxonomy" id="2936439"/>
    <lineage>
        <taxon>Bacteria</taxon>
        <taxon>Bacillati</taxon>
        <taxon>Bacillota</taxon>
        <taxon>Clostridia</taxon>
        <taxon>Lachnospirales</taxon>
        <taxon>Vallitaleaceae</taxon>
        <taxon>Vallitalea</taxon>
    </lineage>
</organism>
<keyword evidence="1" id="KW-0732">Signal</keyword>
<reference evidence="2" key="1">
    <citation type="submission" date="2022-06" db="EMBL/GenBank/DDBJ databases">
        <title>Vallitalea longa sp. nov., an anaerobic bacterium isolated from marine sediment.</title>
        <authorList>
            <person name="Hirano S."/>
            <person name="Terahara T."/>
            <person name="Mori K."/>
            <person name="Hamada M."/>
            <person name="Matsumoto R."/>
            <person name="Kobayashi T."/>
        </authorList>
    </citation>
    <scope>NUCLEOTIDE SEQUENCE</scope>
    <source>
        <strain evidence="2">SH18-1</strain>
    </source>
</reference>
<dbReference type="InterPro" id="IPR008969">
    <property type="entry name" value="CarboxyPept-like_regulatory"/>
</dbReference>
<dbReference type="SUPFAM" id="SSF49452">
    <property type="entry name" value="Starch-binding domain-like"/>
    <property type="match status" value="1"/>
</dbReference>
<dbReference type="InterPro" id="IPR051417">
    <property type="entry name" value="SDr/BOS_complex"/>
</dbReference>
<proteinExistence type="predicted"/>
<evidence type="ECO:0000256" key="1">
    <source>
        <dbReference type="ARBA" id="ARBA00022729"/>
    </source>
</evidence>
<comment type="caution">
    <text evidence="2">The sequence shown here is derived from an EMBL/GenBank/DDBJ whole genome shotgun (WGS) entry which is preliminary data.</text>
</comment>
<accession>A0A9W5YBP0</accession>
<dbReference type="Gene3D" id="2.60.40.1120">
    <property type="entry name" value="Carboxypeptidase-like, regulatory domain"/>
    <property type="match status" value="2"/>
</dbReference>
<evidence type="ECO:0000313" key="2">
    <source>
        <dbReference type="EMBL" id="GKX29645.1"/>
    </source>
</evidence>
<dbReference type="InterPro" id="IPR013783">
    <property type="entry name" value="Ig-like_fold"/>
</dbReference>
<dbReference type="Proteomes" id="UP001144256">
    <property type="component" value="Unassembled WGS sequence"/>
</dbReference>
<dbReference type="AlphaFoldDB" id="A0A9W5YBP0"/>
<dbReference type="PANTHER" id="PTHR23303">
    <property type="entry name" value="CARBOXYPEPTIDASE REGULATORY REGION-CONTAINING"/>
    <property type="match status" value="1"/>
</dbReference>
<protein>
    <submittedName>
        <fullName evidence="2">Uncharacterized protein</fullName>
    </submittedName>
</protein>